<sequence length="80" mass="8898">MSAYCKMQSMSRLICKWRREIRALLPNPPPSQKNRTNAKMPLPLVVPMDQAAAIVASVRELNAALISQSRLSLLMGQAMC</sequence>
<name>A0AAD3XIF8_NEPGR</name>
<comment type="caution">
    <text evidence="1">The sequence shown here is derived from an EMBL/GenBank/DDBJ whole genome shotgun (WGS) entry which is preliminary data.</text>
</comment>
<accession>A0AAD3XIF8</accession>
<reference evidence="1" key="1">
    <citation type="submission" date="2023-05" db="EMBL/GenBank/DDBJ databases">
        <title>Nepenthes gracilis genome sequencing.</title>
        <authorList>
            <person name="Fukushima K."/>
        </authorList>
    </citation>
    <scope>NUCLEOTIDE SEQUENCE</scope>
    <source>
        <strain evidence="1">SING2019-196</strain>
    </source>
</reference>
<dbReference type="Proteomes" id="UP001279734">
    <property type="component" value="Unassembled WGS sequence"/>
</dbReference>
<evidence type="ECO:0000313" key="2">
    <source>
        <dbReference type="Proteomes" id="UP001279734"/>
    </source>
</evidence>
<dbReference type="EMBL" id="BSYO01000006">
    <property type="protein sequence ID" value="GMH05610.1"/>
    <property type="molecule type" value="Genomic_DNA"/>
</dbReference>
<gene>
    <name evidence="1" type="ORF">Nepgr_007450</name>
</gene>
<keyword evidence="2" id="KW-1185">Reference proteome</keyword>
<dbReference type="AlphaFoldDB" id="A0AAD3XIF8"/>
<protein>
    <submittedName>
        <fullName evidence="1">Uncharacterized protein</fullName>
    </submittedName>
</protein>
<evidence type="ECO:0000313" key="1">
    <source>
        <dbReference type="EMBL" id="GMH05610.1"/>
    </source>
</evidence>
<proteinExistence type="predicted"/>
<organism evidence="1 2">
    <name type="scientific">Nepenthes gracilis</name>
    <name type="common">Slender pitcher plant</name>
    <dbReference type="NCBI Taxonomy" id="150966"/>
    <lineage>
        <taxon>Eukaryota</taxon>
        <taxon>Viridiplantae</taxon>
        <taxon>Streptophyta</taxon>
        <taxon>Embryophyta</taxon>
        <taxon>Tracheophyta</taxon>
        <taxon>Spermatophyta</taxon>
        <taxon>Magnoliopsida</taxon>
        <taxon>eudicotyledons</taxon>
        <taxon>Gunneridae</taxon>
        <taxon>Pentapetalae</taxon>
        <taxon>Caryophyllales</taxon>
        <taxon>Nepenthaceae</taxon>
        <taxon>Nepenthes</taxon>
    </lineage>
</organism>